<feature type="non-terminal residue" evidence="1">
    <location>
        <position position="1"/>
    </location>
</feature>
<dbReference type="InterPro" id="IPR010695">
    <property type="entry name" value="FAIM1"/>
</dbReference>
<sequence>QLKGVELGRYYLHVICWTLCAAQHALKGVYTTSPAASPAMSGERLSGGGRQAGAGIADDVAADWEVGLADGVHRVRLDHGTTSGKRVITVDDKELCRRNWMFSLVGSEKFMISSKPAEIVISCKGFMFEYTLNVDGKSLKKFVESQLKNTRVWHPEINGRGHRVVLDIETMDVYVDGEKMDTHGEFTDTGTETCFTLDGYAACIRAESSGNRHKGLVHVLVIGNTVLEPVPEVIT</sequence>
<gene>
    <name evidence="1" type="ORF">GBAR_LOCUS4925</name>
</gene>
<accession>A0AA35W9M4</accession>
<dbReference type="PANTHER" id="PTHR13088">
    <property type="entry name" value="FAS APOPTOTIC INHIBITORY MOLECULE FAIM"/>
    <property type="match status" value="1"/>
</dbReference>
<proteinExistence type="predicted"/>
<dbReference type="PANTHER" id="PTHR13088:SF3">
    <property type="entry name" value="FAS APOPTOTIC INHIBITORY MOLECULE 1"/>
    <property type="match status" value="1"/>
</dbReference>
<dbReference type="Pfam" id="PF06905">
    <property type="entry name" value="FAIM1"/>
    <property type="match status" value="1"/>
</dbReference>
<comment type="caution">
    <text evidence="1">The sequence shown here is derived from an EMBL/GenBank/DDBJ whole genome shotgun (WGS) entry which is preliminary data.</text>
</comment>
<organism evidence="1 2">
    <name type="scientific">Geodia barretti</name>
    <name type="common">Barrett's horny sponge</name>
    <dbReference type="NCBI Taxonomy" id="519541"/>
    <lineage>
        <taxon>Eukaryota</taxon>
        <taxon>Metazoa</taxon>
        <taxon>Porifera</taxon>
        <taxon>Demospongiae</taxon>
        <taxon>Heteroscleromorpha</taxon>
        <taxon>Tetractinellida</taxon>
        <taxon>Astrophorina</taxon>
        <taxon>Geodiidae</taxon>
        <taxon>Geodia</taxon>
    </lineage>
</organism>
<keyword evidence="2" id="KW-1185">Reference proteome</keyword>
<evidence type="ECO:0000313" key="2">
    <source>
        <dbReference type="Proteomes" id="UP001174909"/>
    </source>
</evidence>
<dbReference type="GO" id="GO:1902042">
    <property type="term" value="P:negative regulation of extrinsic apoptotic signaling pathway via death domain receptors"/>
    <property type="evidence" value="ECO:0007669"/>
    <property type="project" value="TreeGrafter"/>
</dbReference>
<dbReference type="InterPro" id="IPR038513">
    <property type="entry name" value="FAIM1_dom_sf"/>
</dbReference>
<evidence type="ECO:0000313" key="1">
    <source>
        <dbReference type="EMBL" id="CAI8006835.1"/>
    </source>
</evidence>
<dbReference type="Proteomes" id="UP001174909">
    <property type="component" value="Unassembled WGS sequence"/>
</dbReference>
<dbReference type="EMBL" id="CASHTH010000728">
    <property type="protein sequence ID" value="CAI8006835.1"/>
    <property type="molecule type" value="Genomic_DNA"/>
</dbReference>
<protein>
    <submittedName>
        <fullName evidence="1">Fas apoptotic inhibitory molecule 1</fullName>
    </submittedName>
</protein>
<reference evidence="1" key="1">
    <citation type="submission" date="2023-03" db="EMBL/GenBank/DDBJ databases">
        <authorList>
            <person name="Steffen K."/>
            <person name="Cardenas P."/>
        </authorList>
    </citation>
    <scope>NUCLEOTIDE SEQUENCE</scope>
</reference>
<dbReference type="AlphaFoldDB" id="A0AA35W9M4"/>
<dbReference type="Gene3D" id="2.40.128.180">
    <property type="match status" value="2"/>
</dbReference>
<name>A0AA35W9M4_GEOBA</name>